<evidence type="ECO:0000313" key="3">
    <source>
        <dbReference type="Proteomes" id="UP001556220"/>
    </source>
</evidence>
<dbReference type="RefSeq" id="WP_367854646.1">
    <property type="nucleotide sequence ID" value="NZ_JBFOHK010000003.1"/>
</dbReference>
<sequence>MKILTVCVAAALAVSGATCAYAADDSAAVVTRDFTDTVAPAQQATYEAGEKAWNECLRQHGFKYNVVALQHATGNTYTYAYEIGPYTWADFDEMHSTEDACDATVRSQLNPHLKMETSNFFVDRPDMSHVGPGGLDAWRKPGMPFIDVVAVTLNPGRAANEAFMSALKKIAAANTKTKSTVYYRVLTVQAGGEDAPDYVWVFPRKSWADYGVFVNSSLRKMLESAYGNAEADAILKSLESSIAKESEHIDSSNAGLSYIAGK</sequence>
<dbReference type="EMBL" id="JBFOHK010000003">
    <property type="protein sequence ID" value="MEW9572579.1"/>
    <property type="molecule type" value="Genomic_DNA"/>
</dbReference>
<organism evidence="2 3">
    <name type="scientific">Rhodanobacter lycopersici</name>
    <dbReference type="NCBI Taxonomy" id="3162487"/>
    <lineage>
        <taxon>Bacteria</taxon>
        <taxon>Pseudomonadati</taxon>
        <taxon>Pseudomonadota</taxon>
        <taxon>Gammaproteobacteria</taxon>
        <taxon>Lysobacterales</taxon>
        <taxon>Rhodanobacteraceae</taxon>
        <taxon>Rhodanobacter</taxon>
    </lineage>
</organism>
<evidence type="ECO:0000256" key="1">
    <source>
        <dbReference type="SAM" id="SignalP"/>
    </source>
</evidence>
<proteinExistence type="predicted"/>
<evidence type="ECO:0000313" key="2">
    <source>
        <dbReference type="EMBL" id="MEW9572579.1"/>
    </source>
</evidence>
<gene>
    <name evidence="2" type="ORF">ABQJ54_12540</name>
</gene>
<feature type="signal peptide" evidence="1">
    <location>
        <begin position="1"/>
        <end position="22"/>
    </location>
</feature>
<keyword evidence="3" id="KW-1185">Reference proteome</keyword>
<reference evidence="2 3" key="1">
    <citation type="submission" date="2024-06" db="EMBL/GenBank/DDBJ databases">
        <authorList>
            <person name="Woo H."/>
        </authorList>
    </citation>
    <scope>NUCLEOTIDE SEQUENCE [LARGE SCALE GENOMIC DNA]</scope>
    <source>
        <strain evidence="2 3">Si-c</strain>
    </source>
</reference>
<dbReference type="Proteomes" id="UP001556220">
    <property type="component" value="Unassembled WGS sequence"/>
</dbReference>
<protein>
    <submittedName>
        <fullName evidence="2">Uncharacterized protein</fullName>
    </submittedName>
</protein>
<name>A0ABV3QFG2_9GAMM</name>
<keyword evidence="1" id="KW-0732">Signal</keyword>
<feature type="chain" id="PRO_5046479341" evidence="1">
    <location>
        <begin position="23"/>
        <end position="262"/>
    </location>
</feature>
<comment type="caution">
    <text evidence="2">The sequence shown here is derived from an EMBL/GenBank/DDBJ whole genome shotgun (WGS) entry which is preliminary data.</text>
</comment>
<accession>A0ABV3QFG2</accession>